<accession>A0ABR9UHB6</accession>
<gene>
    <name evidence="2" type="ORF">IQ236_21875</name>
</gene>
<feature type="domain" description="CheW-like" evidence="1">
    <location>
        <begin position="3"/>
        <end position="149"/>
    </location>
</feature>
<comment type="caution">
    <text evidence="2">The sequence shown here is derived from an EMBL/GenBank/DDBJ whole genome shotgun (WGS) entry which is preliminary data.</text>
</comment>
<dbReference type="RefSeq" id="WP_193871241.1">
    <property type="nucleotide sequence ID" value="NZ_JADEWU010000070.1"/>
</dbReference>
<reference evidence="2 3" key="1">
    <citation type="submission" date="2020-10" db="EMBL/GenBank/DDBJ databases">
        <authorList>
            <person name="Castelo-Branco R."/>
            <person name="Eusebio N."/>
            <person name="Adriana R."/>
            <person name="Vieira A."/>
            <person name="Brugerolle De Fraissinette N."/>
            <person name="Rezende De Castro R."/>
            <person name="Schneider M.P."/>
            <person name="Vasconcelos V."/>
            <person name="Leao P.N."/>
        </authorList>
    </citation>
    <scope>NUCLEOTIDE SEQUENCE [LARGE SCALE GENOMIC DNA]</scope>
    <source>
        <strain evidence="2 3">LEGE 06226</strain>
    </source>
</reference>
<dbReference type="InterPro" id="IPR039315">
    <property type="entry name" value="CheW"/>
</dbReference>
<name>A0ABR9UHB6_9CYAN</name>
<evidence type="ECO:0000313" key="2">
    <source>
        <dbReference type="EMBL" id="MBE9145843.1"/>
    </source>
</evidence>
<dbReference type="InterPro" id="IPR036061">
    <property type="entry name" value="CheW-like_dom_sf"/>
</dbReference>
<dbReference type="Proteomes" id="UP000640725">
    <property type="component" value="Unassembled WGS sequence"/>
</dbReference>
<dbReference type="Gene3D" id="2.40.50.180">
    <property type="entry name" value="CheA-289, Domain 4"/>
    <property type="match status" value="2"/>
</dbReference>
<dbReference type="SUPFAM" id="SSF50341">
    <property type="entry name" value="CheW-like"/>
    <property type="match status" value="2"/>
</dbReference>
<dbReference type="PROSITE" id="PS50851">
    <property type="entry name" value="CHEW"/>
    <property type="match status" value="2"/>
</dbReference>
<evidence type="ECO:0000259" key="1">
    <source>
        <dbReference type="PROSITE" id="PS50851"/>
    </source>
</evidence>
<dbReference type="PANTHER" id="PTHR22617">
    <property type="entry name" value="CHEMOTAXIS SENSOR HISTIDINE KINASE-RELATED"/>
    <property type="match status" value="1"/>
</dbReference>
<protein>
    <submittedName>
        <fullName evidence="2">Purine-binding chemotaxis protein CheW</fullName>
    </submittedName>
</protein>
<dbReference type="Gene3D" id="2.30.30.40">
    <property type="entry name" value="SH3 Domains"/>
    <property type="match status" value="2"/>
</dbReference>
<dbReference type="Pfam" id="PF01584">
    <property type="entry name" value="CheW"/>
    <property type="match status" value="2"/>
</dbReference>
<keyword evidence="3" id="KW-1185">Reference proteome</keyword>
<dbReference type="EMBL" id="JADEWU010000070">
    <property type="protein sequence ID" value="MBE9145843.1"/>
    <property type="molecule type" value="Genomic_DNA"/>
</dbReference>
<proteinExistence type="predicted"/>
<evidence type="ECO:0000313" key="3">
    <source>
        <dbReference type="Proteomes" id="UP000640725"/>
    </source>
</evidence>
<organism evidence="2 3">
    <name type="scientific">Planktothrix mougeotii LEGE 06226</name>
    <dbReference type="NCBI Taxonomy" id="1828728"/>
    <lineage>
        <taxon>Bacteria</taxon>
        <taxon>Bacillati</taxon>
        <taxon>Cyanobacteriota</taxon>
        <taxon>Cyanophyceae</taxon>
        <taxon>Oscillatoriophycideae</taxon>
        <taxon>Oscillatoriales</taxon>
        <taxon>Microcoleaceae</taxon>
        <taxon>Planktothrix</taxon>
    </lineage>
</organism>
<dbReference type="PANTHER" id="PTHR22617:SF23">
    <property type="entry name" value="CHEMOTAXIS PROTEIN CHEW"/>
    <property type="match status" value="1"/>
</dbReference>
<sequence>MDSHAYLIFAIKLMRYAIAASAVQEIFFLPELTPLPSAPADLVGLINLRGELIPIIDLTIRLGYPPSNYAISDSVVLLKFNNIKIGIIVNQVYEVQMITTDAIKTELAYNLQHNFNSTHNSYYLQGIAQVDEYLVMVLNPETLIQYMSQFLRDINLEQGGVNFEENQQQQLAEFSTKNHFKTQQNFVFCPDATSEERAIFQERAKNLRRSLDNQDFTGLVPLAVIGLNGEYFGVNLEIIREFTDIHHVTPIPCTPLHIVGNMNLRGEILTLVDIRGLVNLPLETSQILSKAMIVKINDIVAGIVVEGIFDVMYLKESEIKTIPTAVHLKQDEYLQGTAFYRDKMMSILNIPKIMIQGELVVEQEV</sequence>
<dbReference type="InterPro" id="IPR002545">
    <property type="entry name" value="CheW-lke_dom"/>
</dbReference>
<dbReference type="SMART" id="SM00260">
    <property type="entry name" value="CheW"/>
    <property type="match status" value="2"/>
</dbReference>
<feature type="domain" description="CheW-like" evidence="1">
    <location>
        <begin position="219"/>
        <end position="359"/>
    </location>
</feature>